<evidence type="ECO:0000313" key="2">
    <source>
        <dbReference type="Proteomes" id="UP000033566"/>
    </source>
</evidence>
<dbReference type="Proteomes" id="UP000033566">
    <property type="component" value="Chromosome"/>
</dbReference>
<reference evidence="1 2" key="1">
    <citation type="journal article" date="2015" name="Genome Announc.">
        <title>Complete Genome Sequence of Corynebacterium camporealensis DSM 44610, Isolated from the Milk of a Manchega Sheep with Subclinical Mastitis.</title>
        <authorList>
            <person name="Ruckert C."/>
            <person name="Albersmeier A."/>
            <person name="Winkler A."/>
            <person name="Tauch A."/>
        </authorList>
    </citation>
    <scope>NUCLEOTIDE SEQUENCE [LARGE SCALE GENOMIC DNA]</scope>
    <source>
        <strain evidence="1 2">DSM 44610</strain>
    </source>
</reference>
<dbReference type="PATRIC" id="fig|161896.4.peg.1027"/>
<dbReference type="GO" id="GO:0003677">
    <property type="term" value="F:DNA binding"/>
    <property type="evidence" value="ECO:0007669"/>
    <property type="project" value="UniProtKB-KW"/>
</dbReference>
<dbReference type="SUPFAM" id="SSF46785">
    <property type="entry name" value="Winged helix' DNA-binding domain"/>
    <property type="match status" value="1"/>
</dbReference>
<dbReference type="InterPro" id="IPR027395">
    <property type="entry name" value="WH_DNA-bd_dom"/>
</dbReference>
<keyword evidence="2" id="KW-1185">Reference proteome</keyword>
<dbReference type="AlphaFoldDB" id="A0A0F6TAD8"/>
<dbReference type="STRING" id="161896.UL81_05220"/>
<dbReference type="EMBL" id="CP011311">
    <property type="protein sequence ID" value="AKE39016.1"/>
    <property type="molecule type" value="Genomic_DNA"/>
</dbReference>
<dbReference type="InterPro" id="IPR036390">
    <property type="entry name" value="WH_DNA-bd_sf"/>
</dbReference>
<keyword evidence="1" id="KW-0238">DNA-binding</keyword>
<dbReference type="HOGENOM" id="CLU_142189_0_3_11"/>
<dbReference type="PANTHER" id="PTHR37318">
    <property type="entry name" value="BSL7504 PROTEIN"/>
    <property type="match status" value="1"/>
</dbReference>
<sequence>MAQLDPIIHPLPRFKICAVLNAYHAVGAGESVRREMQFAVLRKEVDMSAASLSKQLNVLEDAGYIERFREYGSTRSKDKVWVMLSEQGVKAFEEHLAALKEAAGGSF</sequence>
<dbReference type="Gene3D" id="1.10.10.10">
    <property type="entry name" value="Winged helix-like DNA-binding domain superfamily/Winged helix DNA-binding domain"/>
    <property type="match status" value="1"/>
</dbReference>
<dbReference type="CDD" id="cd00090">
    <property type="entry name" value="HTH_ARSR"/>
    <property type="match status" value="1"/>
</dbReference>
<dbReference type="KEGG" id="ccj:UL81_05220"/>
<name>A0A0F6TAD8_9CORY</name>
<dbReference type="Pfam" id="PF13601">
    <property type="entry name" value="HTH_34"/>
    <property type="match status" value="1"/>
</dbReference>
<dbReference type="InterPro" id="IPR011991">
    <property type="entry name" value="ArsR-like_HTH"/>
</dbReference>
<dbReference type="PANTHER" id="PTHR37318:SF1">
    <property type="entry name" value="BSL7504 PROTEIN"/>
    <property type="match status" value="1"/>
</dbReference>
<proteinExistence type="predicted"/>
<gene>
    <name evidence="1" type="ORF">UL81_05220</name>
</gene>
<protein>
    <submittedName>
        <fullName evidence="1">Winged helix DNA-binding domain</fullName>
    </submittedName>
</protein>
<dbReference type="RefSeq" id="WP_035105592.1">
    <property type="nucleotide sequence ID" value="NZ_CP011311.1"/>
</dbReference>
<dbReference type="OrthoDB" id="4952043at2"/>
<organism evidence="1 2">
    <name type="scientific">Corynebacterium camporealensis</name>
    <dbReference type="NCBI Taxonomy" id="161896"/>
    <lineage>
        <taxon>Bacteria</taxon>
        <taxon>Bacillati</taxon>
        <taxon>Actinomycetota</taxon>
        <taxon>Actinomycetes</taxon>
        <taxon>Mycobacteriales</taxon>
        <taxon>Corynebacteriaceae</taxon>
        <taxon>Corynebacterium</taxon>
    </lineage>
</organism>
<accession>A0A0F6TAD8</accession>
<dbReference type="InterPro" id="IPR036388">
    <property type="entry name" value="WH-like_DNA-bd_sf"/>
</dbReference>
<evidence type="ECO:0000313" key="1">
    <source>
        <dbReference type="EMBL" id="AKE39016.1"/>
    </source>
</evidence>